<gene>
    <name evidence="1" type="ORF">JFN88_14165</name>
</gene>
<dbReference type="AlphaFoldDB" id="A0A934J8K0"/>
<dbReference type="Proteomes" id="UP000640274">
    <property type="component" value="Unassembled WGS sequence"/>
</dbReference>
<dbReference type="EMBL" id="JAELUP010000072">
    <property type="protein sequence ID" value="MBJ6362407.1"/>
    <property type="molecule type" value="Genomic_DNA"/>
</dbReference>
<organism evidence="1 2">
    <name type="scientific">Paenibacillus roseus</name>
    <dbReference type="NCBI Taxonomy" id="2798579"/>
    <lineage>
        <taxon>Bacteria</taxon>
        <taxon>Bacillati</taxon>
        <taxon>Bacillota</taxon>
        <taxon>Bacilli</taxon>
        <taxon>Bacillales</taxon>
        <taxon>Paenibacillaceae</taxon>
        <taxon>Paenibacillus</taxon>
    </lineage>
</organism>
<sequence length="71" mass="8319">MAINYRLMTDPDFQEAVDQQIRVRVFKSDLLIESSAVIIRFDEQLVVTQSGVSEVTYHHRGDCEFFALRKR</sequence>
<protein>
    <submittedName>
        <fullName evidence="1">Uncharacterized protein</fullName>
    </submittedName>
</protein>
<evidence type="ECO:0000313" key="2">
    <source>
        <dbReference type="Proteomes" id="UP000640274"/>
    </source>
</evidence>
<keyword evidence="2" id="KW-1185">Reference proteome</keyword>
<reference evidence="1" key="1">
    <citation type="submission" date="2020-12" db="EMBL/GenBank/DDBJ databases">
        <authorList>
            <person name="Huq M.A."/>
        </authorList>
    </citation>
    <scope>NUCLEOTIDE SEQUENCE</scope>
    <source>
        <strain evidence="1">MAHUQ-46</strain>
    </source>
</reference>
<evidence type="ECO:0000313" key="1">
    <source>
        <dbReference type="EMBL" id="MBJ6362407.1"/>
    </source>
</evidence>
<accession>A0A934J8K0</accession>
<comment type="caution">
    <text evidence="1">The sequence shown here is derived from an EMBL/GenBank/DDBJ whole genome shotgun (WGS) entry which is preliminary data.</text>
</comment>
<name>A0A934J8K0_9BACL</name>
<dbReference type="RefSeq" id="WP_199019952.1">
    <property type="nucleotide sequence ID" value="NZ_JAELUP010000072.1"/>
</dbReference>
<proteinExistence type="predicted"/>